<comment type="subcellular location">
    <subcellularLocation>
        <location evidence="1">Membrane</location>
        <topology evidence="1">Multi-pass membrane protein</topology>
    </subcellularLocation>
</comment>
<keyword evidence="3" id="KW-0133">Cell shape</keyword>
<organism evidence="7 8">
    <name type="scientific">Cytobacillus oceanisediminis 2691</name>
    <dbReference type="NCBI Taxonomy" id="1196031"/>
    <lineage>
        <taxon>Bacteria</taxon>
        <taxon>Bacillati</taxon>
        <taxon>Bacillota</taxon>
        <taxon>Bacilli</taxon>
        <taxon>Bacillales</taxon>
        <taxon>Bacillaceae</taxon>
        <taxon>Cytobacillus</taxon>
    </lineage>
</organism>
<evidence type="ECO:0000256" key="6">
    <source>
        <dbReference type="SAM" id="Phobius"/>
    </source>
</evidence>
<keyword evidence="2 6" id="KW-0812">Transmembrane</keyword>
<dbReference type="PANTHER" id="PTHR30474">
    <property type="entry name" value="CELL CYCLE PROTEIN"/>
    <property type="match status" value="1"/>
</dbReference>
<feature type="transmembrane region" description="Helical" evidence="6">
    <location>
        <begin position="320"/>
        <end position="337"/>
    </location>
</feature>
<evidence type="ECO:0000256" key="3">
    <source>
        <dbReference type="ARBA" id="ARBA00022960"/>
    </source>
</evidence>
<dbReference type="AlphaFoldDB" id="A0A161JC96"/>
<dbReference type="InterPro" id="IPR001182">
    <property type="entry name" value="FtsW/RodA"/>
</dbReference>
<dbReference type="GO" id="GO:0015648">
    <property type="term" value="F:lipid-linked peptidoglycan transporter activity"/>
    <property type="evidence" value="ECO:0007669"/>
    <property type="project" value="TreeGrafter"/>
</dbReference>
<keyword evidence="7" id="KW-0131">Cell cycle</keyword>
<evidence type="ECO:0000313" key="8">
    <source>
        <dbReference type="Proteomes" id="UP000077856"/>
    </source>
</evidence>
<sequence length="389" mass="42984">MGNTYLKRLDKSVLFIICTFSIMSILFIYSSQGTGQYGDQNFALKQGVSYMIGFVLLMAVAYLDADQLERIAWPLYLVCFASIVLLPLMPPAVAPSILGAKRWYSLPLLGSIQPSEFFKIALLLLTSRLAYKHNLLYQVRTVWTDLLLIGKILLATIIPSIFVYQQPDTGMVVLYLAGSATVLFLSGIQKKILAAACFFPAAGTAILMYVYFQYPSVFYDQLIPLLKPHQQERILGWLSPSEYADHAYQTNKAILAVGSGELKGNGFGGGTVYIPEKHTDFIFATIAEEGGFIAAAVVLSLFFVLLYRMAVIGDHAESPFGLYICSGAIAMYTLQIFQNIGMTIGVMPVKGISLPLLSYGGSSLLSNMIFMGILLSIRKPYRKYMFEAK</sequence>
<feature type="transmembrane region" description="Helical" evidence="6">
    <location>
        <begin position="192"/>
        <end position="212"/>
    </location>
</feature>
<evidence type="ECO:0000256" key="1">
    <source>
        <dbReference type="ARBA" id="ARBA00004141"/>
    </source>
</evidence>
<feature type="transmembrane region" description="Helical" evidence="6">
    <location>
        <begin position="357"/>
        <end position="377"/>
    </location>
</feature>
<dbReference type="GO" id="GO:0032153">
    <property type="term" value="C:cell division site"/>
    <property type="evidence" value="ECO:0007669"/>
    <property type="project" value="TreeGrafter"/>
</dbReference>
<reference evidence="7 8" key="1">
    <citation type="submission" date="2016-04" db="EMBL/GenBank/DDBJ databases">
        <title>Complete genome sequence of Bacillus oceanisediminis strain 2691.</title>
        <authorList>
            <person name="Jeong H."/>
            <person name="Kim H.J."/>
            <person name="Lee D.-W."/>
        </authorList>
    </citation>
    <scope>NUCLEOTIDE SEQUENCE [LARGE SCALE GENOMIC DNA]</scope>
    <source>
        <strain evidence="7 8">2691</strain>
    </source>
</reference>
<dbReference type="InterPro" id="IPR018365">
    <property type="entry name" value="Cell_cycle_FtsW-rel_CS"/>
</dbReference>
<dbReference type="GO" id="GO:0005886">
    <property type="term" value="C:plasma membrane"/>
    <property type="evidence" value="ECO:0007669"/>
    <property type="project" value="TreeGrafter"/>
</dbReference>
<feature type="transmembrane region" description="Helical" evidence="6">
    <location>
        <begin position="104"/>
        <end position="125"/>
    </location>
</feature>
<dbReference type="EMBL" id="CP015506">
    <property type="protein sequence ID" value="AND42601.1"/>
    <property type="molecule type" value="Genomic_DNA"/>
</dbReference>
<keyword evidence="4 6" id="KW-1133">Transmembrane helix</keyword>
<keyword evidence="7" id="KW-0132">Cell division</keyword>
<protein>
    <submittedName>
        <fullName evidence="7">Cell division protein FtsW</fullName>
    </submittedName>
</protein>
<feature type="transmembrane region" description="Helical" evidence="6">
    <location>
        <begin position="146"/>
        <end position="163"/>
    </location>
</feature>
<dbReference type="Proteomes" id="UP000077856">
    <property type="component" value="Chromosome"/>
</dbReference>
<evidence type="ECO:0000256" key="4">
    <source>
        <dbReference type="ARBA" id="ARBA00022989"/>
    </source>
</evidence>
<keyword evidence="5 6" id="KW-0472">Membrane</keyword>
<gene>
    <name evidence="7" type="ORF">A361_26745</name>
</gene>
<proteinExistence type="predicted"/>
<dbReference type="KEGG" id="bon:A361_26745"/>
<dbReference type="RefSeq" id="WP_019383528.1">
    <property type="nucleotide sequence ID" value="NZ_CP015506.1"/>
</dbReference>
<evidence type="ECO:0000313" key="7">
    <source>
        <dbReference type="EMBL" id="AND42601.1"/>
    </source>
</evidence>
<accession>A0A161JC96</accession>
<dbReference type="PROSITE" id="PS00428">
    <property type="entry name" value="FTSW_RODA_SPOVE"/>
    <property type="match status" value="1"/>
</dbReference>
<dbReference type="GO" id="GO:0051301">
    <property type="term" value="P:cell division"/>
    <property type="evidence" value="ECO:0007669"/>
    <property type="project" value="UniProtKB-KW"/>
</dbReference>
<dbReference type="Pfam" id="PF01098">
    <property type="entry name" value="FTSW_RODA_SPOVE"/>
    <property type="match status" value="1"/>
</dbReference>
<dbReference type="eggNOG" id="COG0772">
    <property type="taxonomic scope" value="Bacteria"/>
</dbReference>
<feature type="transmembrane region" description="Helical" evidence="6">
    <location>
        <begin position="12"/>
        <end position="30"/>
    </location>
</feature>
<evidence type="ECO:0000256" key="2">
    <source>
        <dbReference type="ARBA" id="ARBA00022692"/>
    </source>
</evidence>
<feature type="transmembrane region" description="Helical" evidence="6">
    <location>
        <begin position="42"/>
        <end position="63"/>
    </location>
</feature>
<name>A0A161JC96_9BACI</name>
<feature type="transmembrane region" description="Helical" evidence="6">
    <location>
        <begin position="169"/>
        <end position="185"/>
    </location>
</feature>
<dbReference type="GO" id="GO:0008360">
    <property type="term" value="P:regulation of cell shape"/>
    <property type="evidence" value="ECO:0007669"/>
    <property type="project" value="UniProtKB-KW"/>
</dbReference>
<dbReference type="STRING" id="1196031.A361_26745"/>
<evidence type="ECO:0000256" key="5">
    <source>
        <dbReference type="ARBA" id="ARBA00023136"/>
    </source>
</evidence>
<feature type="transmembrane region" description="Helical" evidence="6">
    <location>
        <begin position="75"/>
        <end position="98"/>
    </location>
</feature>
<feature type="transmembrane region" description="Helical" evidence="6">
    <location>
        <begin position="290"/>
        <end position="308"/>
    </location>
</feature>
<dbReference type="PANTHER" id="PTHR30474:SF1">
    <property type="entry name" value="PEPTIDOGLYCAN GLYCOSYLTRANSFERASE MRDB"/>
    <property type="match status" value="1"/>
</dbReference>